<keyword evidence="4 8" id="KW-0067">ATP-binding</keyword>
<protein>
    <recommendedName>
        <fullName evidence="8">Glycine--tRNA ligase alpha subunit</fullName>
        <ecNumber evidence="8">6.1.1.14</ecNumber>
    </recommendedName>
    <alternativeName>
        <fullName evidence="8">Glycyl-tRNA synthetase alpha subunit</fullName>
        <shortName evidence="8">GlyRS</shortName>
    </alternativeName>
</protein>
<reference evidence="10" key="1">
    <citation type="submission" date="2017-09" db="EMBL/GenBank/DDBJ databases">
        <title>Depth-based differentiation of microbial function through sediment-hosted aquifers and enrichment of novel symbionts in the deep terrestrial subsurface.</title>
        <authorList>
            <person name="Probst A.J."/>
            <person name="Ladd B."/>
            <person name="Jarett J.K."/>
            <person name="Geller-Mcgrath D.E."/>
            <person name="Sieber C.M.K."/>
            <person name="Emerson J.B."/>
            <person name="Anantharaman K."/>
            <person name="Thomas B.C."/>
            <person name="Malmstrom R."/>
            <person name="Stieglmeier M."/>
            <person name="Klingl A."/>
            <person name="Woyke T."/>
            <person name="Ryan C.M."/>
            <person name="Banfield J.F."/>
        </authorList>
    </citation>
    <scope>NUCLEOTIDE SEQUENCE [LARGE SCALE GENOMIC DNA]</scope>
</reference>
<comment type="subcellular location">
    <subcellularLocation>
        <location evidence="8">Cytoplasm</location>
    </subcellularLocation>
</comment>
<keyword evidence="5 8" id="KW-0648">Protein biosynthesis</keyword>
<dbReference type="GO" id="GO:0006426">
    <property type="term" value="P:glycyl-tRNA aminoacylation"/>
    <property type="evidence" value="ECO:0007669"/>
    <property type="project" value="UniProtKB-UniRule"/>
</dbReference>
<evidence type="ECO:0000256" key="7">
    <source>
        <dbReference type="ARBA" id="ARBA00047937"/>
    </source>
</evidence>
<dbReference type="EC" id="6.1.1.14" evidence="8"/>
<evidence type="ECO:0000256" key="1">
    <source>
        <dbReference type="ARBA" id="ARBA00008226"/>
    </source>
</evidence>
<evidence type="ECO:0000313" key="9">
    <source>
        <dbReference type="EMBL" id="PIV64632.1"/>
    </source>
</evidence>
<dbReference type="Gene3D" id="3.30.930.10">
    <property type="entry name" value="Bira Bifunctional Protein, Domain 2"/>
    <property type="match status" value="1"/>
</dbReference>
<dbReference type="InterPro" id="IPR006194">
    <property type="entry name" value="Gly-tRNA-synth_heterodimer"/>
</dbReference>
<dbReference type="Pfam" id="PF02091">
    <property type="entry name" value="tRNA-synt_2e"/>
    <property type="match status" value="1"/>
</dbReference>
<dbReference type="Gene3D" id="1.20.58.180">
    <property type="entry name" value="Class II aaRS and biotin synthetases, domain 2"/>
    <property type="match status" value="1"/>
</dbReference>
<dbReference type="EMBL" id="PETL01000060">
    <property type="protein sequence ID" value="PIV64632.1"/>
    <property type="molecule type" value="Genomic_DNA"/>
</dbReference>
<sequence length="282" mass="32769">MTFQEIRKKLEDFWIKKGCLLWHPYGTEVGAGTLNPATFFKILGPEPWQVVYLEPSKRPADGRYGDNPLRTYEHFQLQVILKPPPKNVQNLYCKSLEVLGIKLVEHDLRFMEDNWEAPTLGAWGVGWEVWLDGLEITQFTYLQQAGGIDLSPVSAELTYGLERIATYIQKVKSLFDLEWGKGITYGDLQRRKEKEFSQYNFKIADTKLLLELFDRYEAESTRLLKENLALPAYDYVLKCSHAFNLLEARGAISVSERLRFIERVRKLAKQCALLYLEKNHKI</sequence>
<evidence type="ECO:0000256" key="4">
    <source>
        <dbReference type="ARBA" id="ARBA00022840"/>
    </source>
</evidence>
<comment type="similarity">
    <text evidence="1 8">Belongs to the class-II aminoacyl-tRNA synthetase family.</text>
</comment>
<dbReference type="SUPFAM" id="SSF55681">
    <property type="entry name" value="Class II aaRS and biotin synthetases"/>
    <property type="match status" value="1"/>
</dbReference>
<dbReference type="GO" id="GO:0004820">
    <property type="term" value="F:glycine-tRNA ligase activity"/>
    <property type="evidence" value="ECO:0007669"/>
    <property type="project" value="UniProtKB-UniRule"/>
</dbReference>
<keyword evidence="6 8" id="KW-0030">Aminoacyl-tRNA synthetase</keyword>
<comment type="subunit">
    <text evidence="8">Tetramer of two alpha and two beta subunits.</text>
</comment>
<keyword evidence="3 8" id="KW-0547">Nucleotide-binding</keyword>
<dbReference type="InterPro" id="IPR002310">
    <property type="entry name" value="Gly-tRNA_ligase_asu"/>
</dbReference>
<evidence type="ECO:0000313" key="10">
    <source>
        <dbReference type="Proteomes" id="UP000228886"/>
    </source>
</evidence>
<dbReference type="NCBIfam" id="NF006827">
    <property type="entry name" value="PRK09348.1"/>
    <property type="match status" value="1"/>
</dbReference>
<comment type="caution">
    <text evidence="9">The sequence shown here is derived from an EMBL/GenBank/DDBJ whole genome shotgun (WGS) entry which is preliminary data.</text>
</comment>
<proteinExistence type="inferred from homology"/>
<dbReference type="AlphaFoldDB" id="A0A2M7EA59"/>
<evidence type="ECO:0000256" key="8">
    <source>
        <dbReference type="HAMAP-Rule" id="MF_00254"/>
    </source>
</evidence>
<dbReference type="PROSITE" id="PS50861">
    <property type="entry name" value="AA_TRNA_LIGASE_II_GLYAB"/>
    <property type="match status" value="1"/>
</dbReference>
<name>A0A2M7EA59_9BACT</name>
<accession>A0A2M7EA59</accession>
<dbReference type="GO" id="GO:0005829">
    <property type="term" value="C:cytosol"/>
    <property type="evidence" value="ECO:0007669"/>
    <property type="project" value="TreeGrafter"/>
</dbReference>
<dbReference type="Proteomes" id="UP000228886">
    <property type="component" value="Unassembled WGS sequence"/>
</dbReference>
<gene>
    <name evidence="8" type="primary">glyQ</name>
    <name evidence="9" type="ORF">COS11_01190</name>
</gene>
<dbReference type="InterPro" id="IPR045864">
    <property type="entry name" value="aa-tRNA-synth_II/BPL/LPL"/>
</dbReference>
<evidence type="ECO:0000256" key="3">
    <source>
        <dbReference type="ARBA" id="ARBA00022741"/>
    </source>
</evidence>
<dbReference type="PANTHER" id="PTHR30075:SF2">
    <property type="entry name" value="GLYCINE--TRNA LIGASE, CHLOROPLASTIC_MITOCHONDRIAL 2"/>
    <property type="match status" value="1"/>
</dbReference>
<keyword evidence="2 8" id="KW-0436">Ligase</keyword>
<keyword evidence="8" id="KW-0963">Cytoplasm</keyword>
<dbReference type="PRINTS" id="PR01044">
    <property type="entry name" value="TRNASYNTHGA"/>
</dbReference>
<evidence type="ECO:0000256" key="5">
    <source>
        <dbReference type="ARBA" id="ARBA00022917"/>
    </source>
</evidence>
<dbReference type="PANTHER" id="PTHR30075">
    <property type="entry name" value="GLYCYL-TRNA SYNTHETASE"/>
    <property type="match status" value="1"/>
</dbReference>
<evidence type="ECO:0000256" key="6">
    <source>
        <dbReference type="ARBA" id="ARBA00023146"/>
    </source>
</evidence>
<dbReference type="HAMAP" id="MF_00254">
    <property type="entry name" value="Gly_tRNA_synth_alpha"/>
    <property type="match status" value="1"/>
</dbReference>
<evidence type="ECO:0000256" key="2">
    <source>
        <dbReference type="ARBA" id="ARBA00022598"/>
    </source>
</evidence>
<dbReference type="GO" id="GO:0005524">
    <property type="term" value="F:ATP binding"/>
    <property type="evidence" value="ECO:0007669"/>
    <property type="project" value="UniProtKB-UniRule"/>
</dbReference>
<dbReference type="NCBIfam" id="TIGR00388">
    <property type="entry name" value="glyQ"/>
    <property type="match status" value="1"/>
</dbReference>
<comment type="catalytic activity">
    <reaction evidence="7 8">
        <text>tRNA(Gly) + glycine + ATP = glycyl-tRNA(Gly) + AMP + diphosphate</text>
        <dbReference type="Rhea" id="RHEA:16013"/>
        <dbReference type="Rhea" id="RHEA-COMP:9664"/>
        <dbReference type="Rhea" id="RHEA-COMP:9683"/>
        <dbReference type="ChEBI" id="CHEBI:30616"/>
        <dbReference type="ChEBI" id="CHEBI:33019"/>
        <dbReference type="ChEBI" id="CHEBI:57305"/>
        <dbReference type="ChEBI" id="CHEBI:78442"/>
        <dbReference type="ChEBI" id="CHEBI:78522"/>
        <dbReference type="ChEBI" id="CHEBI:456215"/>
        <dbReference type="EC" id="6.1.1.14"/>
    </reaction>
</comment>
<organism evidence="9 10">
    <name type="scientific">bacterium (Candidatus Ratteibacteria) CG01_land_8_20_14_3_00_40_19</name>
    <dbReference type="NCBI Taxonomy" id="2014290"/>
    <lineage>
        <taxon>Bacteria</taxon>
        <taxon>Candidatus Ratteibacteria</taxon>
    </lineage>
</organism>